<feature type="compositionally biased region" description="Basic and acidic residues" evidence="1">
    <location>
        <begin position="1"/>
        <end position="10"/>
    </location>
</feature>
<reference evidence="2 3" key="1">
    <citation type="submission" date="2021-06" db="EMBL/GenBank/DDBJ databases">
        <title>Caerostris extrusa draft genome.</title>
        <authorList>
            <person name="Kono N."/>
            <person name="Arakawa K."/>
        </authorList>
    </citation>
    <scope>NUCLEOTIDE SEQUENCE [LARGE SCALE GENOMIC DNA]</scope>
</reference>
<keyword evidence="3" id="KW-1185">Reference proteome</keyword>
<sequence length="86" mass="9869">MRPHGVDKKQQQQVSISPPPMGEHVGPWAEQQKRTKNCGQDPCSASAAAIQVKTHNPKENPIRQRKRRLFECQQLERKRGSSDQKR</sequence>
<comment type="caution">
    <text evidence="2">The sequence shown here is derived from an EMBL/GenBank/DDBJ whole genome shotgun (WGS) entry which is preliminary data.</text>
</comment>
<evidence type="ECO:0000313" key="3">
    <source>
        <dbReference type="Proteomes" id="UP001054945"/>
    </source>
</evidence>
<dbReference type="AlphaFoldDB" id="A0AAV4M6U3"/>
<gene>
    <name evidence="2" type="ORF">CEXT_273751</name>
</gene>
<feature type="compositionally biased region" description="Basic and acidic residues" evidence="1">
    <location>
        <begin position="74"/>
        <end position="86"/>
    </location>
</feature>
<accession>A0AAV4M6U3</accession>
<evidence type="ECO:0000313" key="2">
    <source>
        <dbReference type="EMBL" id="GIX67759.1"/>
    </source>
</evidence>
<dbReference type="Proteomes" id="UP001054945">
    <property type="component" value="Unassembled WGS sequence"/>
</dbReference>
<evidence type="ECO:0000256" key="1">
    <source>
        <dbReference type="SAM" id="MobiDB-lite"/>
    </source>
</evidence>
<proteinExistence type="predicted"/>
<protein>
    <submittedName>
        <fullName evidence="2">Uncharacterized protein</fullName>
    </submittedName>
</protein>
<organism evidence="2 3">
    <name type="scientific">Caerostris extrusa</name>
    <name type="common">Bark spider</name>
    <name type="synonym">Caerostris bankana</name>
    <dbReference type="NCBI Taxonomy" id="172846"/>
    <lineage>
        <taxon>Eukaryota</taxon>
        <taxon>Metazoa</taxon>
        <taxon>Ecdysozoa</taxon>
        <taxon>Arthropoda</taxon>
        <taxon>Chelicerata</taxon>
        <taxon>Arachnida</taxon>
        <taxon>Araneae</taxon>
        <taxon>Araneomorphae</taxon>
        <taxon>Entelegynae</taxon>
        <taxon>Araneoidea</taxon>
        <taxon>Araneidae</taxon>
        <taxon>Caerostris</taxon>
    </lineage>
</organism>
<dbReference type="EMBL" id="BPLR01001898">
    <property type="protein sequence ID" value="GIX67759.1"/>
    <property type="molecule type" value="Genomic_DNA"/>
</dbReference>
<feature type="region of interest" description="Disordered" evidence="1">
    <location>
        <begin position="1"/>
        <end position="86"/>
    </location>
</feature>
<name>A0AAV4M6U3_CAEEX</name>